<dbReference type="GO" id="GO:0016887">
    <property type="term" value="F:ATP hydrolysis activity"/>
    <property type="evidence" value="ECO:0007669"/>
    <property type="project" value="InterPro"/>
</dbReference>
<dbReference type="Pfam" id="PF07728">
    <property type="entry name" value="AAA_5"/>
    <property type="match status" value="1"/>
</dbReference>
<proteinExistence type="predicted"/>
<reference evidence="2" key="1">
    <citation type="submission" date="2020-08" db="EMBL/GenBank/DDBJ databases">
        <title>Genome public.</title>
        <authorList>
            <person name="Liu C."/>
            <person name="Sun Q."/>
        </authorList>
    </citation>
    <scope>NUCLEOTIDE SEQUENCE</scope>
    <source>
        <strain evidence="2">NSJ-68</strain>
    </source>
</reference>
<dbReference type="EMBL" id="JACOOR010000006">
    <property type="protein sequence ID" value="MBC5660440.1"/>
    <property type="molecule type" value="Genomic_DNA"/>
</dbReference>
<accession>A0A923LE18</accession>
<dbReference type="GO" id="GO:0005524">
    <property type="term" value="F:ATP binding"/>
    <property type="evidence" value="ECO:0007669"/>
    <property type="project" value="InterPro"/>
</dbReference>
<feature type="domain" description="AAA+ ATPase" evidence="1">
    <location>
        <begin position="32"/>
        <end position="185"/>
    </location>
</feature>
<evidence type="ECO:0000313" key="2">
    <source>
        <dbReference type="EMBL" id="MBC5660440.1"/>
    </source>
</evidence>
<dbReference type="InterPro" id="IPR027417">
    <property type="entry name" value="P-loop_NTPase"/>
</dbReference>
<organism evidence="2 3">
    <name type="scientific">Anaerosacchariphilus hominis</name>
    <dbReference type="NCBI Taxonomy" id="2763017"/>
    <lineage>
        <taxon>Bacteria</taxon>
        <taxon>Bacillati</taxon>
        <taxon>Bacillota</taxon>
        <taxon>Clostridia</taxon>
        <taxon>Lachnospirales</taxon>
        <taxon>Lachnospiraceae</taxon>
        <taxon>Anaerosacchariphilus</taxon>
    </lineage>
</organism>
<gene>
    <name evidence="2" type="ORF">H8S44_11735</name>
</gene>
<evidence type="ECO:0000313" key="3">
    <source>
        <dbReference type="Proteomes" id="UP000649345"/>
    </source>
</evidence>
<name>A0A923LE18_9FIRM</name>
<dbReference type="Gene3D" id="3.40.50.300">
    <property type="entry name" value="P-loop containing nucleotide triphosphate hydrolases"/>
    <property type="match status" value="1"/>
</dbReference>
<dbReference type="Proteomes" id="UP000649345">
    <property type="component" value="Unassembled WGS sequence"/>
</dbReference>
<sequence>MNIQEAKDEIKKTVRAYTARTAAGTFRIPVPRQRPVLLIGPPGIGKTAIMEQIARECSIGLVAYTMTHHTRQSAIGLPVLNEKEFAGKTYTVTSYTMSEIIASVYEQIEKTGCTDGILFLDEINCVSETLMPAMLQFLQYKTFGSHVLPEGWIIVAAGNPPAYNRSVREFDTVTLDRVRYMNVEPDFGIWKTYAIERGLHPAVLSFLELRPERFYVMEPGEKGFVTGRAWEDLSEILLTMEELELGVEEVLFSQYLQDEDTAAEFTFYYRLYEKWKKELAPEQILEGTIPERAELPALPFDERLCIVWLLLQRIYTMGMTYAGQKKLADSLRFFTDGLGQGTLGYSAEQMTALIEERLESRRKSLAVRKENGLLGAGEEEQEQQLFEVIGSCRKKARLTGAADAFSERSCQERELALQQEELLAAAMKNGAGFIRKTFGEKQELVIFLTGLREQPVCKKVLQEELPELFAEAEGLLNAGKREEELRKRLG</sequence>
<dbReference type="SMART" id="SM00382">
    <property type="entry name" value="AAA"/>
    <property type="match status" value="1"/>
</dbReference>
<protein>
    <submittedName>
        <fullName evidence="2">AAA family ATPase</fullName>
    </submittedName>
</protein>
<keyword evidence="3" id="KW-1185">Reference proteome</keyword>
<dbReference type="CDD" id="cd00009">
    <property type="entry name" value="AAA"/>
    <property type="match status" value="1"/>
</dbReference>
<evidence type="ECO:0000259" key="1">
    <source>
        <dbReference type="SMART" id="SM00382"/>
    </source>
</evidence>
<dbReference type="RefSeq" id="WP_186872331.1">
    <property type="nucleotide sequence ID" value="NZ_JACOOR010000006.1"/>
</dbReference>
<dbReference type="InterPro" id="IPR003593">
    <property type="entry name" value="AAA+_ATPase"/>
</dbReference>
<comment type="caution">
    <text evidence="2">The sequence shown here is derived from an EMBL/GenBank/DDBJ whole genome shotgun (WGS) entry which is preliminary data.</text>
</comment>
<dbReference type="AlphaFoldDB" id="A0A923LE18"/>
<dbReference type="PRINTS" id="PR00830">
    <property type="entry name" value="ENDOLAPTASE"/>
</dbReference>
<dbReference type="SUPFAM" id="SSF52540">
    <property type="entry name" value="P-loop containing nucleoside triphosphate hydrolases"/>
    <property type="match status" value="1"/>
</dbReference>
<dbReference type="InterPro" id="IPR011704">
    <property type="entry name" value="ATPase_dyneun-rel_AAA"/>
</dbReference>